<accession>A0ABT5JAM8</accession>
<reference evidence="1" key="1">
    <citation type="journal article" date="2023" name="Microbiol Resour">
        <title>Genome Sequences of Rhodoplanes serenus and Two Thermotolerant Strains, Rhodoplanes tepidamans and 'Rhodoplanes cryptolactis,' Further Refine the Genus.</title>
        <authorList>
            <person name="Rayyan A.A."/>
            <person name="Kyndt J.A."/>
        </authorList>
    </citation>
    <scope>NUCLEOTIDE SEQUENCE</scope>
    <source>
        <strain evidence="1">DSM 9987</strain>
    </source>
</reference>
<comment type="caution">
    <text evidence="1">The sequence shown here is derived from an EMBL/GenBank/DDBJ whole genome shotgun (WGS) entry which is preliminary data.</text>
</comment>
<organism evidence="1 2">
    <name type="scientific">Rhodoplanes tepidamans</name>
    <name type="common">Rhodoplanes cryptolactis</name>
    <dbReference type="NCBI Taxonomy" id="200616"/>
    <lineage>
        <taxon>Bacteria</taxon>
        <taxon>Pseudomonadati</taxon>
        <taxon>Pseudomonadota</taxon>
        <taxon>Alphaproteobacteria</taxon>
        <taxon>Hyphomicrobiales</taxon>
        <taxon>Nitrobacteraceae</taxon>
        <taxon>Rhodoplanes</taxon>
    </lineage>
</organism>
<protein>
    <submittedName>
        <fullName evidence="1">SapC family protein</fullName>
    </submittedName>
</protein>
<gene>
    <name evidence="1" type="ORF">PQJ73_13480</name>
</gene>
<name>A0ABT5JAM8_RHOTP</name>
<dbReference type="Proteomes" id="UP001165652">
    <property type="component" value="Unassembled WGS sequence"/>
</dbReference>
<proteinExistence type="predicted"/>
<reference evidence="1" key="2">
    <citation type="submission" date="2023-02" db="EMBL/GenBank/DDBJ databases">
        <authorList>
            <person name="Rayyan A."/>
            <person name="Meyer T."/>
            <person name="Kyndt J.A."/>
        </authorList>
    </citation>
    <scope>NUCLEOTIDE SEQUENCE</scope>
    <source>
        <strain evidence="1">DSM 9987</strain>
    </source>
</reference>
<evidence type="ECO:0000313" key="1">
    <source>
        <dbReference type="EMBL" id="MDC7786700.1"/>
    </source>
</evidence>
<dbReference type="RefSeq" id="WP_272777548.1">
    <property type="nucleotide sequence ID" value="NZ_JAQQLI010000019.1"/>
</dbReference>
<dbReference type="InterPro" id="IPR010836">
    <property type="entry name" value="SapC"/>
</dbReference>
<dbReference type="Pfam" id="PF07277">
    <property type="entry name" value="SapC"/>
    <property type="match status" value="1"/>
</dbReference>
<sequence>MRLAEHPIALDGDALSRRIFAPVAYRIVRDTAVVPIVIGEVFRLASFFPVVWRRREEDLDLVVVRALIDEAGAQPAGLRGVHPLVLQAYPFVLATRVDDACTRLIDDAVADAPTDIGASVTAADGRPSLATTLRLRMLELVERQLPLTRAVGRALADADLLQPWDLTFDIEGSMIGIPDLSVARQEAFATGAYGDIVGRHGAAAAELLGFHRISLFRAGVVVAAARAHVRERLARVAEMARRAEPGAAPGPAAAVSERVRP</sequence>
<dbReference type="EMBL" id="JAQQLI010000019">
    <property type="protein sequence ID" value="MDC7786700.1"/>
    <property type="molecule type" value="Genomic_DNA"/>
</dbReference>
<keyword evidence="2" id="KW-1185">Reference proteome</keyword>
<evidence type="ECO:0000313" key="2">
    <source>
        <dbReference type="Proteomes" id="UP001165652"/>
    </source>
</evidence>